<reference evidence="11 12" key="1">
    <citation type="submission" date="2018-04" db="EMBL/GenBank/DDBJ databases">
        <title>Genomic Encyclopedia of Archaeal and Bacterial Type Strains, Phase II (KMG-II): from individual species to whole genera.</title>
        <authorList>
            <person name="Goeker M."/>
        </authorList>
    </citation>
    <scope>NUCLEOTIDE SEQUENCE [LARGE SCALE GENOMIC DNA]</scope>
    <source>
        <strain evidence="11 12">DSM 5822</strain>
    </source>
</reference>
<dbReference type="NCBIfam" id="TIGR01352">
    <property type="entry name" value="tonB_Cterm"/>
    <property type="match status" value="1"/>
</dbReference>
<dbReference type="GO" id="GO:0015031">
    <property type="term" value="P:protein transport"/>
    <property type="evidence" value="ECO:0007669"/>
    <property type="project" value="UniProtKB-KW"/>
</dbReference>
<comment type="subcellular location">
    <subcellularLocation>
        <location evidence="1">Cell inner membrane</location>
        <topology evidence="1">Single-pass membrane protein</topology>
        <orientation evidence="1">Periplasmic side</orientation>
    </subcellularLocation>
</comment>
<dbReference type="GO" id="GO:0055085">
    <property type="term" value="P:transmembrane transport"/>
    <property type="evidence" value="ECO:0007669"/>
    <property type="project" value="InterPro"/>
</dbReference>
<evidence type="ECO:0000256" key="9">
    <source>
        <dbReference type="ARBA" id="ARBA00023136"/>
    </source>
</evidence>
<dbReference type="GO" id="GO:0098797">
    <property type="term" value="C:plasma membrane protein complex"/>
    <property type="evidence" value="ECO:0007669"/>
    <property type="project" value="TreeGrafter"/>
</dbReference>
<proteinExistence type="inferred from homology"/>
<evidence type="ECO:0000256" key="4">
    <source>
        <dbReference type="ARBA" id="ARBA00022475"/>
    </source>
</evidence>
<dbReference type="InterPro" id="IPR006260">
    <property type="entry name" value="TonB/TolA_C"/>
</dbReference>
<name>A0A2T5J1Y7_9GAMM</name>
<keyword evidence="9" id="KW-0472">Membrane</keyword>
<dbReference type="AlphaFoldDB" id="A0A2T5J1Y7"/>
<evidence type="ECO:0000256" key="7">
    <source>
        <dbReference type="ARBA" id="ARBA00022927"/>
    </source>
</evidence>
<protein>
    <submittedName>
        <fullName evidence="11">Protein TonB</fullName>
    </submittedName>
</protein>
<keyword evidence="8" id="KW-1133">Transmembrane helix</keyword>
<evidence type="ECO:0000256" key="2">
    <source>
        <dbReference type="ARBA" id="ARBA00006555"/>
    </source>
</evidence>
<dbReference type="SUPFAM" id="SSF74653">
    <property type="entry name" value="TolA/TonB C-terminal domain"/>
    <property type="match status" value="1"/>
</dbReference>
<evidence type="ECO:0000313" key="11">
    <source>
        <dbReference type="EMBL" id="PTQ90455.1"/>
    </source>
</evidence>
<evidence type="ECO:0000256" key="1">
    <source>
        <dbReference type="ARBA" id="ARBA00004383"/>
    </source>
</evidence>
<dbReference type="Proteomes" id="UP000244223">
    <property type="component" value="Unassembled WGS sequence"/>
</dbReference>
<keyword evidence="6" id="KW-0812">Transmembrane</keyword>
<keyword evidence="12" id="KW-1185">Reference proteome</keyword>
<evidence type="ECO:0000256" key="5">
    <source>
        <dbReference type="ARBA" id="ARBA00022519"/>
    </source>
</evidence>
<dbReference type="PANTHER" id="PTHR33446">
    <property type="entry name" value="PROTEIN TONB-RELATED"/>
    <property type="match status" value="1"/>
</dbReference>
<organism evidence="11 12">
    <name type="scientific">Agitococcus lubricus</name>
    <dbReference type="NCBI Taxonomy" id="1077255"/>
    <lineage>
        <taxon>Bacteria</taxon>
        <taxon>Pseudomonadati</taxon>
        <taxon>Pseudomonadota</taxon>
        <taxon>Gammaproteobacteria</taxon>
        <taxon>Moraxellales</taxon>
        <taxon>Moraxellaceae</taxon>
        <taxon>Agitococcus</taxon>
    </lineage>
</organism>
<dbReference type="InterPro" id="IPR037682">
    <property type="entry name" value="TonB_C"/>
</dbReference>
<evidence type="ECO:0000256" key="6">
    <source>
        <dbReference type="ARBA" id="ARBA00022692"/>
    </source>
</evidence>
<keyword evidence="4" id="KW-1003">Cell membrane</keyword>
<sequence length="236" mass="25949">MWSKRTPCYDYAKPLSCSLALHGVLAILLYLSPHRPEQTITPPVTVTLVYQQVTTHKLTQAQAISEPIKPHTTSPAKAKSDVVKTINTSSPTTHQASIEAILNTAAEASHELSTDTTKAIDTATLEQAKQDITKTDYPSTTEDIAEPIFDAAYLKNPKPSYPSFARRLQQQGIVKLRVKVSEQGLAEAIELAESSGFKLLDESAQKTVKLWRFVPAKRGTEAISAWVIVPIHFQLS</sequence>
<evidence type="ECO:0000256" key="3">
    <source>
        <dbReference type="ARBA" id="ARBA00022448"/>
    </source>
</evidence>
<gene>
    <name evidence="11" type="ORF">C8N29_103208</name>
</gene>
<dbReference type="Gene3D" id="3.30.1150.10">
    <property type="match status" value="1"/>
</dbReference>
<keyword evidence="3" id="KW-0813">Transport</keyword>
<dbReference type="PROSITE" id="PS52015">
    <property type="entry name" value="TONB_CTD"/>
    <property type="match status" value="1"/>
</dbReference>
<dbReference type="GO" id="GO:0031992">
    <property type="term" value="F:energy transducer activity"/>
    <property type="evidence" value="ECO:0007669"/>
    <property type="project" value="TreeGrafter"/>
</dbReference>
<keyword evidence="7" id="KW-0653">Protein transport</keyword>
<comment type="caution">
    <text evidence="11">The sequence shown here is derived from an EMBL/GenBank/DDBJ whole genome shotgun (WGS) entry which is preliminary data.</text>
</comment>
<evidence type="ECO:0000256" key="8">
    <source>
        <dbReference type="ARBA" id="ARBA00022989"/>
    </source>
</evidence>
<evidence type="ECO:0000313" key="12">
    <source>
        <dbReference type="Proteomes" id="UP000244223"/>
    </source>
</evidence>
<dbReference type="PANTHER" id="PTHR33446:SF2">
    <property type="entry name" value="PROTEIN TONB"/>
    <property type="match status" value="1"/>
</dbReference>
<accession>A0A2T5J1Y7</accession>
<dbReference type="RefSeq" id="WP_170106889.1">
    <property type="nucleotide sequence ID" value="NZ_QAON01000003.1"/>
</dbReference>
<feature type="domain" description="TonB C-terminal" evidence="10">
    <location>
        <begin position="146"/>
        <end position="236"/>
    </location>
</feature>
<keyword evidence="5" id="KW-0997">Cell inner membrane</keyword>
<comment type="similarity">
    <text evidence="2">Belongs to the TonB family.</text>
</comment>
<dbReference type="InterPro" id="IPR051045">
    <property type="entry name" value="TonB-dependent_transducer"/>
</dbReference>
<dbReference type="EMBL" id="QAON01000003">
    <property type="protein sequence ID" value="PTQ90455.1"/>
    <property type="molecule type" value="Genomic_DNA"/>
</dbReference>
<dbReference type="Pfam" id="PF03544">
    <property type="entry name" value="TonB_C"/>
    <property type="match status" value="1"/>
</dbReference>
<evidence type="ECO:0000259" key="10">
    <source>
        <dbReference type="PROSITE" id="PS52015"/>
    </source>
</evidence>